<dbReference type="InterPro" id="IPR016181">
    <property type="entry name" value="Acyl_CoA_acyltransferase"/>
</dbReference>
<dbReference type="RefSeq" id="WP_386801350.1">
    <property type="nucleotide sequence ID" value="NZ_JBHTMU010000003.1"/>
</dbReference>
<dbReference type="Pfam" id="PF13444">
    <property type="entry name" value="Acetyltransf_5"/>
    <property type="match status" value="1"/>
</dbReference>
<evidence type="ECO:0000256" key="1">
    <source>
        <dbReference type="ARBA" id="ARBA00005189"/>
    </source>
</evidence>
<protein>
    <recommendedName>
        <fullName evidence="8">L-ornithine N(alpha)-acyltransferase</fullName>
        <ecNumber evidence="7">2.3.2.30</ecNumber>
    </recommendedName>
</protein>
<keyword evidence="12" id="KW-1185">Reference proteome</keyword>
<keyword evidence="5" id="KW-0012">Acyltransferase</keyword>
<organism evidence="11 12">
    <name type="scientific">Litorisediminicola beolgyonensis</name>
    <dbReference type="NCBI Taxonomy" id="1173614"/>
    <lineage>
        <taxon>Bacteria</taxon>
        <taxon>Pseudomonadati</taxon>
        <taxon>Pseudomonadota</taxon>
        <taxon>Alphaproteobacteria</taxon>
        <taxon>Rhodobacterales</taxon>
        <taxon>Paracoccaceae</taxon>
        <taxon>Litorisediminicola</taxon>
    </lineage>
</organism>
<dbReference type="PANTHER" id="PTHR37323:SF1">
    <property type="entry name" value="L-ORNITHINE N(ALPHA)-ACYLTRANSFERASE"/>
    <property type="match status" value="1"/>
</dbReference>
<comment type="catalytic activity">
    <reaction evidence="10">
        <text>a (3R)-hydroxyacyl-[ACP] + L-ornithine = a lyso-ornithine lipid + holo-[ACP] + H(+)</text>
        <dbReference type="Rhea" id="RHEA:20633"/>
        <dbReference type="Rhea" id="RHEA-COMP:9685"/>
        <dbReference type="Rhea" id="RHEA-COMP:9945"/>
        <dbReference type="ChEBI" id="CHEBI:15378"/>
        <dbReference type="ChEBI" id="CHEBI:46911"/>
        <dbReference type="ChEBI" id="CHEBI:64479"/>
        <dbReference type="ChEBI" id="CHEBI:78827"/>
        <dbReference type="ChEBI" id="CHEBI:138482"/>
        <dbReference type="EC" id="2.3.2.30"/>
    </reaction>
    <physiologicalReaction direction="left-to-right" evidence="10">
        <dbReference type="Rhea" id="RHEA:20634"/>
    </physiologicalReaction>
</comment>
<evidence type="ECO:0000256" key="4">
    <source>
        <dbReference type="ARBA" id="ARBA00023098"/>
    </source>
</evidence>
<dbReference type="PANTHER" id="PTHR37323">
    <property type="entry name" value="GCN5-RELATED N-ACETYLTRANSFERASE"/>
    <property type="match status" value="1"/>
</dbReference>
<evidence type="ECO:0000256" key="10">
    <source>
        <dbReference type="ARBA" id="ARBA00047785"/>
    </source>
</evidence>
<evidence type="ECO:0000256" key="7">
    <source>
        <dbReference type="ARBA" id="ARBA00039058"/>
    </source>
</evidence>
<evidence type="ECO:0000313" key="12">
    <source>
        <dbReference type="Proteomes" id="UP001597135"/>
    </source>
</evidence>
<evidence type="ECO:0000256" key="2">
    <source>
        <dbReference type="ARBA" id="ARBA00022516"/>
    </source>
</evidence>
<keyword evidence="3" id="KW-0808">Transferase</keyword>
<gene>
    <name evidence="11" type="ORF">ACFQ4E_02555</name>
</gene>
<dbReference type="InterPro" id="IPR052351">
    <property type="entry name" value="Ornithine_N-alpha-AT"/>
</dbReference>
<keyword evidence="4" id="KW-0443">Lipid metabolism</keyword>
<evidence type="ECO:0000256" key="8">
    <source>
        <dbReference type="ARBA" id="ARBA00039866"/>
    </source>
</evidence>
<dbReference type="Gene3D" id="3.40.630.30">
    <property type="match status" value="1"/>
</dbReference>
<comment type="pathway">
    <text evidence="1">Lipid metabolism.</text>
</comment>
<dbReference type="Proteomes" id="UP001597135">
    <property type="component" value="Unassembled WGS sequence"/>
</dbReference>
<dbReference type="EMBL" id="JBHTMU010000003">
    <property type="protein sequence ID" value="MFD1341291.1"/>
    <property type="molecule type" value="Genomic_DNA"/>
</dbReference>
<evidence type="ECO:0000256" key="9">
    <source>
        <dbReference type="ARBA" id="ARBA00045724"/>
    </source>
</evidence>
<evidence type="ECO:0000313" key="11">
    <source>
        <dbReference type="EMBL" id="MFD1341291.1"/>
    </source>
</evidence>
<comment type="function">
    <text evidence="9">Catalyzes the first step in the biosynthesis of ornithine lipids, which are phosphorus-free membrane lipids. Catalyzes the 3-hydroxyacyl-acyl carrier protein-dependent acylation of ornithine to form lyso-ornithine lipid (LOL).</text>
</comment>
<keyword evidence="2" id="KW-0444">Lipid biosynthesis</keyword>
<proteinExistence type="inferred from homology"/>
<accession>A0ABW3ZDM7</accession>
<comment type="caution">
    <text evidence="11">The sequence shown here is derived from an EMBL/GenBank/DDBJ whole genome shotgun (WGS) entry which is preliminary data.</text>
</comment>
<dbReference type="SUPFAM" id="SSF55729">
    <property type="entry name" value="Acyl-CoA N-acyltransferases (Nat)"/>
    <property type="match status" value="1"/>
</dbReference>
<dbReference type="EC" id="2.3.2.30" evidence="7"/>
<evidence type="ECO:0000256" key="5">
    <source>
        <dbReference type="ARBA" id="ARBA00023315"/>
    </source>
</evidence>
<reference evidence="12" key="1">
    <citation type="journal article" date="2019" name="Int. J. Syst. Evol. Microbiol.">
        <title>The Global Catalogue of Microorganisms (GCM) 10K type strain sequencing project: providing services to taxonomists for standard genome sequencing and annotation.</title>
        <authorList>
            <consortium name="The Broad Institute Genomics Platform"/>
            <consortium name="The Broad Institute Genome Sequencing Center for Infectious Disease"/>
            <person name="Wu L."/>
            <person name="Ma J."/>
        </authorList>
    </citation>
    <scope>NUCLEOTIDE SEQUENCE [LARGE SCALE GENOMIC DNA]</scope>
    <source>
        <strain evidence="12">CCUG 62953</strain>
    </source>
</reference>
<comment type="similarity">
    <text evidence="6">Belongs to the acetyltransferase family. OlsB subfamily.</text>
</comment>
<evidence type="ECO:0000256" key="3">
    <source>
        <dbReference type="ARBA" id="ARBA00022679"/>
    </source>
</evidence>
<sequence length="253" mass="28310">MSLTPPEFTVDLARSDDEIRAAQRLRYEVFVEELGASGEGVDHARRLEADRFDAHVDHLLLRDVSRADAPVVGVYRLLREDAAREIGQFYSEDEYDLAPLRSSGRRLLELGRSCVHRDYRGGPGLMRLWQGLSDYVAAHEIELLFGVASFHGTDVKELAAPLSLLHHRHLAPEPLRVRSRVHQPMALCPEDGLDRLEAARAIPALIKSYLRLGAVVGDGAFLDHAFNTTDICLVIDTARLDPRQGALYRREAS</sequence>
<evidence type="ECO:0000256" key="6">
    <source>
        <dbReference type="ARBA" id="ARBA00038095"/>
    </source>
</evidence>
<name>A0ABW3ZDM7_9RHOB</name>